<evidence type="ECO:0000313" key="2">
    <source>
        <dbReference type="Proteomes" id="UP000240760"/>
    </source>
</evidence>
<protein>
    <submittedName>
        <fullName evidence="1">Uncharacterized protein</fullName>
    </submittedName>
</protein>
<accession>A0A2T4C4G7</accession>
<proteinExistence type="predicted"/>
<name>A0A2T4C4G7_TRILO</name>
<feature type="non-terminal residue" evidence="1">
    <location>
        <position position="1"/>
    </location>
</feature>
<dbReference type="Proteomes" id="UP000240760">
    <property type="component" value="Unassembled WGS sequence"/>
</dbReference>
<organism evidence="1 2">
    <name type="scientific">Trichoderma longibrachiatum ATCC 18648</name>
    <dbReference type="NCBI Taxonomy" id="983965"/>
    <lineage>
        <taxon>Eukaryota</taxon>
        <taxon>Fungi</taxon>
        <taxon>Dikarya</taxon>
        <taxon>Ascomycota</taxon>
        <taxon>Pezizomycotina</taxon>
        <taxon>Sordariomycetes</taxon>
        <taxon>Hypocreomycetidae</taxon>
        <taxon>Hypocreales</taxon>
        <taxon>Hypocreaceae</taxon>
        <taxon>Trichoderma</taxon>
    </lineage>
</organism>
<dbReference type="EMBL" id="KZ679132">
    <property type="protein sequence ID" value="PTB76414.1"/>
    <property type="molecule type" value="Genomic_DNA"/>
</dbReference>
<sequence length="174" mass="19722">TILPNVIDVSIESDTSLHFHLQGILQTATKKPLTSSNMLAIPLLEGKREQACIPIRQRILSYLDIGDLNRAIHASPLLLQAFRFTRKQLLLCTLFNPLGTTILEAFAVYRTMSIGFQASRTEEKVSLFLQALEKHRPRPTLMFELCGFFSEDDLVQMATFHNRVVRPLTQLLVS</sequence>
<feature type="non-terminal residue" evidence="1">
    <location>
        <position position="174"/>
    </location>
</feature>
<gene>
    <name evidence="1" type="ORF">M440DRAFT_1315240</name>
</gene>
<dbReference type="OrthoDB" id="5304511at2759"/>
<reference evidence="1 2" key="1">
    <citation type="submission" date="2016-07" db="EMBL/GenBank/DDBJ databases">
        <title>Multiple horizontal gene transfer events from other fungi enriched the ability of initially mycotrophic Trichoderma (Ascomycota) to feed on dead plant biomass.</title>
        <authorList>
            <consortium name="DOE Joint Genome Institute"/>
            <person name="Aerts A."/>
            <person name="Atanasova L."/>
            <person name="Chenthamara K."/>
            <person name="Zhang J."/>
            <person name="Grujic M."/>
            <person name="Henrissat B."/>
            <person name="Kuo A."/>
            <person name="Salamov A."/>
            <person name="Lipzen A."/>
            <person name="Labutti K."/>
            <person name="Barry K."/>
            <person name="Miao Y."/>
            <person name="Rahimi M.J."/>
            <person name="Shen Q."/>
            <person name="Grigoriev I.V."/>
            <person name="Kubicek C.P."/>
            <person name="Druzhinina I.S."/>
        </authorList>
    </citation>
    <scope>NUCLEOTIDE SEQUENCE [LARGE SCALE GENOMIC DNA]</scope>
    <source>
        <strain evidence="1 2">ATCC 18648</strain>
    </source>
</reference>
<dbReference type="STRING" id="983965.A0A2T4C4G7"/>
<evidence type="ECO:0000313" key="1">
    <source>
        <dbReference type="EMBL" id="PTB76414.1"/>
    </source>
</evidence>
<dbReference type="AlphaFoldDB" id="A0A2T4C4G7"/>
<keyword evidence="2" id="KW-1185">Reference proteome</keyword>